<dbReference type="RefSeq" id="WP_102242242.1">
    <property type="nucleotide sequence ID" value="NZ_CP025704.1"/>
</dbReference>
<reference evidence="1 2" key="1">
    <citation type="submission" date="2018-01" db="EMBL/GenBank/DDBJ databases">
        <title>Complete genome sequence of Bacteriovorax stolpii DSM12778.</title>
        <authorList>
            <person name="Tang B."/>
            <person name="Chang J."/>
        </authorList>
    </citation>
    <scope>NUCLEOTIDE SEQUENCE [LARGE SCALE GENOMIC DNA]</scope>
    <source>
        <strain evidence="1 2">DSM 12778</strain>
    </source>
</reference>
<dbReference type="AlphaFoldDB" id="A0A2K9NN62"/>
<name>A0A2K9NN62_BACTC</name>
<dbReference type="KEGG" id="bsto:C0V70_02255"/>
<gene>
    <name evidence="1" type="ORF">C0V70_02255</name>
</gene>
<keyword evidence="2" id="KW-1185">Reference proteome</keyword>
<sequence>MSNQLKDALKKKMDVTPSSDFDSAFFEKLEKSKKPRLFSNWVTWAVSGCATASVLFIAITNYSVPGPQRVNQREFVENALEIQGALNEGISPIESDLTVSISDEI</sequence>
<evidence type="ECO:0000313" key="1">
    <source>
        <dbReference type="EMBL" id="AUN96947.1"/>
    </source>
</evidence>
<evidence type="ECO:0000313" key="2">
    <source>
        <dbReference type="Proteomes" id="UP000235584"/>
    </source>
</evidence>
<accession>A0A2K9NN62</accession>
<proteinExistence type="predicted"/>
<dbReference type="Proteomes" id="UP000235584">
    <property type="component" value="Chromosome"/>
</dbReference>
<dbReference type="EMBL" id="CP025704">
    <property type="protein sequence ID" value="AUN96947.1"/>
    <property type="molecule type" value="Genomic_DNA"/>
</dbReference>
<organism evidence="1 2">
    <name type="scientific">Bacteriovorax stolpii</name>
    <name type="common">Bdellovibrio stolpii</name>
    <dbReference type="NCBI Taxonomy" id="960"/>
    <lineage>
        <taxon>Bacteria</taxon>
        <taxon>Pseudomonadati</taxon>
        <taxon>Bdellovibrionota</taxon>
        <taxon>Bacteriovoracia</taxon>
        <taxon>Bacteriovoracales</taxon>
        <taxon>Bacteriovoracaceae</taxon>
        <taxon>Bacteriovorax</taxon>
    </lineage>
</organism>
<protein>
    <submittedName>
        <fullName evidence="1">Uncharacterized protein</fullName>
    </submittedName>
</protein>